<keyword evidence="6 8" id="KW-0503">Monooxygenase</keyword>
<dbReference type="EMBL" id="JXTC01000376">
    <property type="protein sequence ID" value="PON59364.1"/>
    <property type="molecule type" value="Genomic_DNA"/>
</dbReference>
<dbReference type="PANTHER" id="PTHR47947:SF25">
    <property type="entry name" value="DIMETHYLNONATRIENE SYNTHASE"/>
    <property type="match status" value="1"/>
</dbReference>
<evidence type="ECO:0000256" key="1">
    <source>
        <dbReference type="ARBA" id="ARBA00010617"/>
    </source>
</evidence>
<dbReference type="InParanoid" id="A0A2P5CEE4"/>
<evidence type="ECO:0000256" key="4">
    <source>
        <dbReference type="ARBA" id="ARBA00023002"/>
    </source>
</evidence>
<dbReference type="InterPro" id="IPR001128">
    <property type="entry name" value="Cyt_P450"/>
</dbReference>
<evidence type="ECO:0000256" key="2">
    <source>
        <dbReference type="ARBA" id="ARBA00022617"/>
    </source>
</evidence>
<dbReference type="InterPro" id="IPR002401">
    <property type="entry name" value="Cyt_P450_E_grp-I"/>
</dbReference>
<dbReference type="OrthoDB" id="507451at2759"/>
<reference evidence="10" key="1">
    <citation type="submission" date="2016-06" db="EMBL/GenBank/DDBJ databases">
        <title>Parallel loss of symbiosis genes in relatives of nitrogen-fixing non-legume Parasponia.</title>
        <authorList>
            <person name="Van Velzen R."/>
            <person name="Holmer R."/>
            <person name="Bu F."/>
            <person name="Rutten L."/>
            <person name="Van Zeijl A."/>
            <person name="Liu W."/>
            <person name="Santuari L."/>
            <person name="Cao Q."/>
            <person name="Sharma T."/>
            <person name="Shen D."/>
            <person name="Roswanjaya Y."/>
            <person name="Wardhani T."/>
            <person name="Kalhor M.S."/>
            <person name="Jansen J."/>
            <person name="Van den Hoogen J."/>
            <person name="Gungor B."/>
            <person name="Hartog M."/>
            <person name="Hontelez J."/>
            <person name="Verver J."/>
            <person name="Yang W.-C."/>
            <person name="Schijlen E."/>
            <person name="Repin R."/>
            <person name="Schilthuizen M."/>
            <person name="Schranz E."/>
            <person name="Heidstra R."/>
            <person name="Miyata K."/>
            <person name="Fedorova E."/>
            <person name="Kohlen W."/>
            <person name="Bisseling T."/>
            <person name="Smit S."/>
            <person name="Geurts R."/>
        </authorList>
    </citation>
    <scope>NUCLEOTIDE SEQUENCE [LARGE SCALE GENOMIC DNA]</scope>
    <source>
        <strain evidence="10">cv. RG33-2</strain>
    </source>
</reference>
<dbReference type="SUPFAM" id="SSF48264">
    <property type="entry name" value="Cytochrome P450"/>
    <property type="match status" value="1"/>
</dbReference>
<dbReference type="PANTHER" id="PTHR47947">
    <property type="entry name" value="CYTOCHROME P450 82C3-RELATED"/>
    <property type="match status" value="1"/>
</dbReference>
<name>A0A2P5CEE4_TREOI</name>
<accession>A0A2P5CEE4</accession>
<evidence type="ECO:0000256" key="3">
    <source>
        <dbReference type="ARBA" id="ARBA00022723"/>
    </source>
</evidence>
<evidence type="ECO:0000256" key="8">
    <source>
        <dbReference type="RuleBase" id="RU000461"/>
    </source>
</evidence>
<gene>
    <name evidence="9" type="ORF">TorRG33x02_288480</name>
</gene>
<dbReference type="STRING" id="63057.A0A2P5CEE4"/>
<comment type="caution">
    <text evidence="9">The sequence shown here is derived from an EMBL/GenBank/DDBJ whole genome shotgun (WGS) entry which is preliminary data.</text>
</comment>
<organism evidence="9 10">
    <name type="scientific">Trema orientale</name>
    <name type="common">Charcoal tree</name>
    <name type="synonym">Celtis orientalis</name>
    <dbReference type="NCBI Taxonomy" id="63057"/>
    <lineage>
        <taxon>Eukaryota</taxon>
        <taxon>Viridiplantae</taxon>
        <taxon>Streptophyta</taxon>
        <taxon>Embryophyta</taxon>
        <taxon>Tracheophyta</taxon>
        <taxon>Spermatophyta</taxon>
        <taxon>Magnoliopsida</taxon>
        <taxon>eudicotyledons</taxon>
        <taxon>Gunneridae</taxon>
        <taxon>Pentapetalae</taxon>
        <taxon>rosids</taxon>
        <taxon>fabids</taxon>
        <taxon>Rosales</taxon>
        <taxon>Cannabaceae</taxon>
        <taxon>Trema</taxon>
    </lineage>
</organism>
<dbReference type="InterPro" id="IPR050651">
    <property type="entry name" value="Plant_Cytochrome_P450_Monoox"/>
</dbReference>
<dbReference type="PRINTS" id="PR00463">
    <property type="entry name" value="EP450I"/>
</dbReference>
<evidence type="ECO:0000256" key="6">
    <source>
        <dbReference type="ARBA" id="ARBA00023033"/>
    </source>
</evidence>
<dbReference type="GO" id="GO:0020037">
    <property type="term" value="F:heme binding"/>
    <property type="evidence" value="ECO:0007669"/>
    <property type="project" value="InterPro"/>
</dbReference>
<dbReference type="Gene3D" id="1.10.630.10">
    <property type="entry name" value="Cytochrome P450"/>
    <property type="match status" value="1"/>
</dbReference>
<dbReference type="PRINTS" id="PR00385">
    <property type="entry name" value="P450"/>
</dbReference>
<evidence type="ECO:0000313" key="10">
    <source>
        <dbReference type="Proteomes" id="UP000237000"/>
    </source>
</evidence>
<dbReference type="InterPro" id="IPR017972">
    <property type="entry name" value="Cyt_P450_CS"/>
</dbReference>
<dbReference type="CDD" id="cd20654">
    <property type="entry name" value="CYP82"/>
    <property type="match status" value="1"/>
</dbReference>
<evidence type="ECO:0000313" key="9">
    <source>
        <dbReference type="EMBL" id="PON59364.1"/>
    </source>
</evidence>
<dbReference type="GO" id="GO:0004497">
    <property type="term" value="F:monooxygenase activity"/>
    <property type="evidence" value="ECO:0007669"/>
    <property type="project" value="UniProtKB-KW"/>
</dbReference>
<dbReference type="FunCoup" id="A0A2P5CEE4">
    <property type="interactions" value="91"/>
</dbReference>
<dbReference type="GO" id="GO:0046246">
    <property type="term" value="P:terpene biosynthetic process"/>
    <property type="evidence" value="ECO:0007669"/>
    <property type="project" value="TreeGrafter"/>
</dbReference>
<sequence>MEFSSPNIQSALVLALFGLLLHYVYFKILAQRKKKSKNIIINGVPEPSGSLPIIGHLHLLGGQVPVAKILGAMADKHGPIYSVRLGQHRALVLSSWELVKECFTTNDRLFANRPSIAVGKYLGYDSAAFALSPYGQYWREVRKMATLQLLSTHRLESLRHVRVSEVDSFIKGLVRSPTHDDDHGHHVPLSELLEQLTFNINARLIVGKRFSASAMSFDEKASDEACRFQKAIKEALYLSGVFVWSDAIPWLEFLDIHGHVGAMKRAFKEIDMVLGNWLEEHRRARDQCNNSAGNTTTSTIERDLMDVMLSSIEEDDPMLSGYSRDTVIKATAMILLLTGTESTAVTLTWAVSLLLNNRSVLKAAQEELDTHVGRDRWVQESDINNLKFLQAILKETLRLYPPGPITGPREATEDCYVGGHHVPKGTRLIVNLWKLQRDPRVWPDPLEFRPERFMTTNADLGFRGQNFEYIPFSSGRRSCPGMTLGLLVVQLVLARLVQGFDMKTKDNKPVDMREGLGIALPKLNSLEVVLAPRLPPQLY</sequence>
<dbReference type="PROSITE" id="PS00086">
    <property type="entry name" value="CYTOCHROME_P450"/>
    <property type="match status" value="1"/>
</dbReference>
<dbReference type="Proteomes" id="UP000237000">
    <property type="component" value="Unassembled WGS sequence"/>
</dbReference>
<keyword evidence="5 7" id="KW-0408">Iron</keyword>
<dbReference type="AlphaFoldDB" id="A0A2P5CEE4"/>
<keyword evidence="2 7" id="KW-0349">Heme</keyword>
<protein>
    <submittedName>
        <fullName evidence="9">Cytochrome P450, E-class, group I</fullName>
    </submittedName>
</protein>
<feature type="binding site" description="axial binding residue" evidence="7">
    <location>
        <position position="479"/>
    </location>
    <ligand>
        <name>heme</name>
        <dbReference type="ChEBI" id="CHEBI:30413"/>
    </ligand>
    <ligandPart>
        <name>Fe</name>
        <dbReference type="ChEBI" id="CHEBI:18248"/>
    </ligandPart>
</feature>
<proteinExistence type="inferred from homology"/>
<keyword evidence="10" id="KW-1185">Reference proteome</keyword>
<dbReference type="Pfam" id="PF00067">
    <property type="entry name" value="p450"/>
    <property type="match status" value="1"/>
</dbReference>
<keyword evidence="4 8" id="KW-0560">Oxidoreductase</keyword>
<comment type="cofactor">
    <cofactor evidence="7">
        <name>heme</name>
        <dbReference type="ChEBI" id="CHEBI:30413"/>
    </cofactor>
</comment>
<dbReference type="InterPro" id="IPR036396">
    <property type="entry name" value="Cyt_P450_sf"/>
</dbReference>
<dbReference type="GO" id="GO:0005506">
    <property type="term" value="F:iron ion binding"/>
    <property type="evidence" value="ECO:0007669"/>
    <property type="project" value="InterPro"/>
</dbReference>
<keyword evidence="3 7" id="KW-0479">Metal-binding</keyword>
<comment type="similarity">
    <text evidence="1 8">Belongs to the cytochrome P450 family.</text>
</comment>
<evidence type="ECO:0000256" key="7">
    <source>
        <dbReference type="PIRSR" id="PIRSR602401-1"/>
    </source>
</evidence>
<evidence type="ECO:0000256" key="5">
    <source>
        <dbReference type="ARBA" id="ARBA00023004"/>
    </source>
</evidence>
<dbReference type="GO" id="GO:0016705">
    <property type="term" value="F:oxidoreductase activity, acting on paired donors, with incorporation or reduction of molecular oxygen"/>
    <property type="evidence" value="ECO:0007669"/>
    <property type="project" value="InterPro"/>
</dbReference>
<dbReference type="FunFam" id="1.10.630.10:FF:000026">
    <property type="entry name" value="Cytochrome P450 82C4"/>
    <property type="match status" value="1"/>
</dbReference>